<evidence type="ECO:0000313" key="14">
    <source>
        <dbReference type="EMBL" id="RCW77294.1"/>
    </source>
</evidence>
<evidence type="ECO:0000256" key="4">
    <source>
        <dbReference type="ARBA" id="ARBA00023277"/>
    </source>
</evidence>
<dbReference type="AlphaFoldDB" id="A0A368YGI1"/>
<sequence>MSTSKILNCFYQKCALSLFLTMIFLLAFHAPPEVRAETNTIDIETYAENMQPGWNLGNSFDAVGTDETAWGNPPVTQELIKKIASEGYKSIRIPVTFDQRMAEGPDYTIDADFLNRVDQTVQWALDEGLYVMINIHHDSWLWLEGGMATDHDNSLARYEAIWTQLSAHFKDYSTNLMFESINEPRFQASEEQSQVYLDELNTAFYNIVRESGGKNDSRPLVLPTLDTGSESHKINPLYDYIKELNDPNILATVHYYGFWPFSVNIAGYTTFEQDTKNDIIQTFDRVHDTFSANGIPVVIGEYGLLGFDTSTDVIQQGEKLKFFEFMLHYAQEKDLVHMLWDNGQHLGRNSLEWSDPSLIEMLKTSWEVRSATASSNEVYLKKDATIEDQVLTLNLHGTTFEALLHDGQALIEGEDYQLNGNELILKAGLLESLTGSNDFGKQATLTASFNQGMDWDIEVKTYDTPVLDTAVGEASNFTIPTTFNGDRLATMEAIYPSGEAAGPQNWTTYKEFGYTFTPNYQDNEITLRENFFNEVNDGEVKLTFHFWSGAEITYTITKSANSITGEPFTEEENETEDQNGNETPDDQNKNEDENDPDKEDEAGKDKEDEKDKEEAKDENKNENDNDTKSEEKNEEQITQKSKVTKQPSVTNNIAKILNADLTEVKNGGTLLVDLKKADNMDLVILSLTEEQIHRLIEKDVQLSIMHGGFQMDVPASTFSKAKEDAEIRLEKLEAAADGLSDVYDLTIVQGGTVIDEFAEPIALSFVVDSTKEFDVERLGVYVKNAEADDWELVGGTYEDGKVIASADHFSAFVVLEEAKQVSSMADKAGALLPETATSMFNWLALSAVFFLIGGGLFLRQRWLVKNRV</sequence>
<dbReference type="GO" id="GO:0008422">
    <property type="term" value="F:beta-glucosidase activity"/>
    <property type="evidence" value="ECO:0007669"/>
    <property type="project" value="TreeGrafter"/>
</dbReference>
<evidence type="ECO:0000256" key="8">
    <source>
        <dbReference type="SAM" id="MobiDB-lite"/>
    </source>
</evidence>
<dbReference type="InterPro" id="IPR005102">
    <property type="entry name" value="Carbo-bd_X2"/>
</dbReference>
<dbReference type="GO" id="GO:0030245">
    <property type="term" value="P:cellulose catabolic process"/>
    <property type="evidence" value="ECO:0007669"/>
    <property type="project" value="UniProtKB-KW"/>
</dbReference>
<feature type="domain" description="Carbohydrate binding X2" evidence="12">
    <location>
        <begin position="374"/>
        <end position="459"/>
    </location>
</feature>
<dbReference type="RefSeq" id="WP_114351235.1">
    <property type="nucleotide sequence ID" value="NZ_QPJJ01000001.1"/>
</dbReference>
<keyword evidence="2" id="KW-0378">Hydrolase</keyword>
<keyword evidence="7" id="KW-0175">Coiled coil</keyword>
<dbReference type="PROSITE" id="PS00659">
    <property type="entry name" value="GLYCOSYL_HYDROL_F5"/>
    <property type="match status" value="1"/>
</dbReference>
<keyword evidence="9" id="KW-0472">Membrane</keyword>
<evidence type="ECO:0000256" key="10">
    <source>
        <dbReference type="SAM" id="SignalP"/>
    </source>
</evidence>
<feature type="compositionally biased region" description="Basic and acidic residues" evidence="8">
    <location>
        <begin position="601"/>
        <end position="637"/>
    </location>
</feature>
<evidence type="ECO:0000256" key="2">
    <source>
        <dbReference type="ARBA" id="ARBA00022801"/>
    </source>
</evidence>
<dbReference type="GO" id="GO:0005576">
    <property type="term" value="C:extracellular region"/>
    <property type="evidence" value="ECO:0007669"/>
    <property type="project" value="TreeGrafter"/>
</dbReference>
<dbReference type="Pfam" id="PF03442">
    <property type="entry name" value="CBM_X2"/>
    <property type="match status" value="1"/>
</dbReference>
<dbReference type="InterPro" id="IPR018087">
    <property type="entry name" value="Glyco_hydro_5_CS"/>
</dbReference>
<accession>A0A368YGI1</accession>
<dbReference type="PANTHER" id="PTHR31297:SF17">
    <property type="entry name" value="ENDOGLUCANASE"/>
    <property type="match status" value="1"/>
</dbReference>
<evidence type="ECO:0000259" key="11">
    <source>
        <dbReference type="Pfam" id="PF00150"/>
    </source>
</evidence>
<evidence type="ECO:0000256" key="9">
    <source>
        <dbReference type="SAM" id="Phobius"/>
    </source>
</evidence>
<evidence type="ECO:0000256" key="6">
    <source>
        <dbReference type="ARBA" id="ARBA00023326"/>
    </source>
</evidence>
<dbReference type="InterPro" id="IPR001547">
    <property type="entry name" value="Glyco_hydro_5"/>
</dbReference>
<organism evidence="14 15">
    <name type="scientific">Saliterribacillus persicus</name>
    <dbReference type="NCBI Taxonomy" id="930114"/>
    <lineage>
        <taxon>Bacteria</taxon>
        <taxon>Bacillati</taxon>
        <taxon>Bacillota</taxon>
        <taxon>Bacilli</taxon>
        <taxon>Bacillales</taxon>
        <taxon>Bacillaceae</taxon>
        <taxon>Saliterribacillus</taxon>
    </lineage>
</organism>
<feature type="domain" description="Endoglucanase B carbohydrate binding" evidence="13">
    <location>
        <begin position="463"/>
        <end position="565"/>
    </location>
</feature>
<feature type="coiled-coil region" evidence="7">
    <location>
        <begin position="715"/>
        <end position="742"/>
    </location>
</feature>
<dbReference type="InterPro" id="IPR014756">
    <property type="entry name" value="Ig_E-set"/>
</dbReference>
<keyword evidence="9" id="KW-0812">Transmembrane</keyword>
<evidence type="ECO:0000259" key="13">
    <source>
        <dbReference type="Pfam" id="PF18448"/>
    </source>
</evidence>
<dbReference type="InterPro" id="IPR013783">
    <property type="entry name" value="Ig-like_fold"/>
</dbReference>
<dbReference type="Gene3D" id="2.60.40.10">
    <property type="entry name" value="Immunoglobulins"/>
    <property type="match status" value="2"/>
</dbReference>
<dbReference type="Pfam" id="PF18448">
    <property type="entry name" value="CBM46"/>
    <property type="match status" value="1"/>
</dbReference>
<gene>
    <name evidence="14" type="ORF">DFR57_101163</name>
</gene>
<feature type="domain" description="Glycoside hydrolase family 5" evidence="11">
    <location>
        <begin position="67"/>
        <end position="345"/>
    </location>
</feature>
<dbReference type="PANTHER" id="PTHR31297">
    <property type="entry name" value="GLUCAN ENDO-1,6-BETA-GLUCOSIDASE B"/>
    <property type="match status" value="1"/>
</dbReference>
<dbReference type="InterPro" id="IPR040946">
    <property type="entry name" value="CBM46"/>
</dbReference>
<feature type="compositionally biased region" description="Acidic residues" evidence="8">
    <location>
        <begin position="568"/>
        <end position="585"/>
    </location>
</feature>
<evidence type="ECO:0000259" key="12">
    <source>
        <dbReference type="Pfam" id="PF03442"/>
    </source>
</evidence>
<keyword evidence="15" id="KW-1185">Reference proteome</keyword>
<dbReference type="SUPFAM" id="SSF51445">
    <property type="entry name" value="(Trans)glycosidases"/>
    <property type="match status" value="1"/>
</dbReference>
<feature type="chain" id="PRO_5039664768" evidence="10">
    <location>
        <begin position="30"/>
        <end position="868"/>
    </location>
</feature>
<dbReference type="InterPro" id="IPR050386">
    <property type="entry name" value="Glycosyl_hydrolase_5"/>
</dbReference>
<dbReference type="InterPro" id="IPR017853">
    <property type="entry name" value="GH"/>
</dbReference>
<dbReference type="SUPFAM" id="SSF81296">
    <property type="entry name" value="E set domains"/>
    <property type="match status" value="1"/>
</dbReference>
<keyword evidence="4" id="KW-0119">Carbohydrate metabolism</keyword>
<evidence type="ECO:0000256" key="1">
    <source>
        <dbReference type="ARBA" id="ARBA00022729"/>
    </source>
</evidence>
<keyword evidence="9" id="KW-1133">Transmembrane helix</keyword>
<feature type="signal peptide" evidence="10">
    <location>
        <begin position="1"/>
        <end position="29"/>
    </location>
</feature>
<dbReference type="Proteomes" id="UP000252585">
    <property type="component" value="Unassembled WGS sequence"/>
</dbReference>
<keyword evidence="6" id="KW-0624">Polysaccharide degradation</keyword>
<feature type="region of interest" description="Disordered" evidence="8">
    <location>
        <begin position="567"/>
        <end position="646"/>
    </location>
</feature>
<protein>
    <submittedName>
        <fullName evidence="14">Aryl-phospho-beta-D-glucosidase BglC (GH1 family)</fullName>
    </submittedName>
</protein>
<evidence type="ECO:0000313" key="15">
    <source>
        <dbReference type="Proteomes" id="UP000252585"/>
    </source>
</evidence>
<keyword evidence="1 10" id="KW-0732">Signal</keyword>
<keyword evidence="5" id="KW-0326">Glycosidase</keyword>
<reference evidence="14 15" key="1">
    <citation type="submission" date="2018-07" db="EMBL/GenBank/DDBJ databases">
        <title>Genomic Encyclopedia of Type Strains, Phase IV (KMG-IV): sequencing the most valuable type-strain genomes for metagenomic binning, comparative biology and taxonomic classification.</title>
        <authorList>
            <person name="Goeker M."/>
        </authorList>
    </citation>
    <scope>NUCLEOTIDE SEQUENCE [LARGE SCALE GENOMIC DNA]</scope>
    <source>
        <strain evidence="14 15">DSM 27696</strain>
    </source>
</reference>
<evidence type="ECO:0000256" key="3">
    <source>
        <dbReference type="ARBA" id="ARBA00023001"/>
    </source>
</evidence>
<dbReference type="Pfam" id="PF00150">
    <property type="entry name" value="Cellulase"/>
    <property type="match status" value="1"/>
</dbReference>
<dbReference type="EMBL" id="QPJJ01000001">
    <property type="protein sequence ID" value="RCW77294.1"/>
    <property type="molecule type" value="Genomic_DNA"/>
</dbReference>
<comment type="caution">
    <text evidence="14">The sequence shown here is derived from an EMBL/GenBank/DDBJ whole genome shotgun (WGS) entry which is preliminary data.</text>
</comment>
<proteinExistence type="predicted"/>
<dbReference type="GO" id="GO:0009986">
    <property type="term" value="C:cell surface"/>
    <property type="evidence" value="ECO:0007669"/>
    <property type="project" value="TreeGrafter"/>
</dbReference>
<evidence type="ECO:0000256" key="5">
    <source>
        <dbReference type="ARBA" id="ARBA00023295"/>
    </source>
</evidence>
<feature type="transmembrane region" description="Helical" evidence="9">
    <location>
        <begin position="839"/>
        <end position="858"/>
    </location>
</feature>
<dbReference type="OrthoDB" id="9800955at2"/>
<keyword evidence="3" id="KW-0136">Cellulose degradation</keyword>
<name>A0A368YGI1_9BACI</name>
<evidence type="ECO:0000256" key="7">
    <source>
        <dbReference type="SAM" id="Coils"/>
    </source>
</evidence>
<dbReference type="Gene3D" id="3.20.20.80">
    <property type="entry name" value="Glycosidases"/>
    <property type="match status" value="1"/>
</dbReference>